<dbReference type="SUPFAM" id="SSF52954">
    <property type="entry name" value="Class II aaRS ABD-related"/>
    <property type="match status" value="1"/>
</dbReference>
<dbReference type="InterPro" id="IPR045864">
    <property type="entry name" value="aa-tRNA-synth_II/BPL/LPL"/>
</dbReference>
<dbReference type="EMBL" id="MU853863">
    <property type="protein sequence ID" value="KAK3937124.1"/>
    <property type="molecule type" value="Genomic_DNA"/>
</dbReference>
<feature type="binding site" evidence="3">
    <location>
        <position position="127"/>
    </location>
    <ligand>
        <name>L-histidine</name>
        <dbReference type="ChEBI" id="CHEBI:57595"/>
    </ligand>
</feature>
<dbReference type="AlphaFoldDB" id="A0AAN6N2E1"/>
<feature type="binding site" evidence="3">
    <location>
        <position position="131"/>
    </location>
    <ligand>
        <name>L-histidine</name>
        <dbReference type="ChEBI" id="CHEBI:57595"/>
    </ligand>
</feature>
<feature type="binding site" evidence="3">
    <location>
        <begin position="79"/>
        <end position="81"/>
    </location>
    <ligand>
        <name>L-histidine</name>
        <dbReference type="ChEBI" id="CHEBI:57595"/>
    </ligand>
</feature>
<dbReference type="InterPro" id="IPR041715">
    <property type="entry name" value="HisRS-like_core"/>
</dbReference>
<dbReference type="GO" id="GO:0005739">
    <property type="term" value="C:mitochondrion"/>
    <property type="evidence" value="ECO:0007669"/>
    <property type="project" value="TreeGrafter"/>
</dbReference>
<feature type="region of interest" description="Disordered" evidence="4">
    <location>
        <begin position="305"/>
        <end position="334"/>
    </location>
</feature>
<reference evidence="7" key="1">
    <citation type="journal article" date="2023" name="Mol. Phylogenet. Evol.">
        <title>Genome-scale phylogeny and comparative genomics of the fungal order Sordariales.</title>
        <authorList>
            <person name="Hensen N."/>
            <person name="Bonometti L."/>
            <person name="Westerberg I."/>
            <person name="Brannstrom I.O."/>
            <person name="Guillou S."/>
            <person name="Cros-Aarteil S."/>
            <person name="Calhoun S."/>
            <person name="Haridas S."/>
            <person name="Kuo A."/>
            <person name="Mondo S."/>
            <person name="Pangilinan J."/>
            <person name="Riley R."/>
            <person name="LaButti K."/>
            <person name="Andreopoulos B."/>
            <person name="Lipzen A."/>
            <person name="Chen C."/>
            <person name="Yan M."/>
            <person name="Daum C."/>
            <person name="Ng V."/>
            <person name="Clum A."/>
            <person name="Steindorff A."/>
            <person name="Ohm R.A."/>
            <person name="Martin F."/>
            <person name="Silar P."/>
            <person name="Natvig D.O."/>
            <person name="Lalanne C."/>
            <person name="Gautier V."/>
            <person name="Ament-Velasquez S.L."/>
            <person name="Kruys A."/>
            <person name="Hutchinson M.I."/>
            <person name="Powell A.J."/>
            <person name="Barry K."/>
            <person name="Miller A.N."/>
            <person name="Grigoriev I.V."/>
            <person name="Debuchy R."/>
            <person name="Gladieux P."/>
            <person name="Hiltunen Thoren M."/>
            <person name="Johannesson H."/>
        </authorList>
    </citation>
    <scope>NUCLEOTIDE SEQUENCE [LARGE SCALE GENOMIC DNA]</scope>
    <source>
        <strain evidence="7">CBS 340.73</strain>
    </source>
</reference>
<keyword evidence="7" id="KW-1185">Reference proteome</keyword>
<dbReference type="Gene3D" id="3.40.50.800">
    <property type="entry name" value="Anticodon-binding domain"/>
    <property type="match status" value="1"/>
</dbReference>
<evidence type="ECO:0000256" key="4">
    <source>
        <dbReference type="SAM" id="MobiDB-lite"/>
    </source>
</evidence>
<dbReference type="GO" id="GO:0032543">
    <property type="term" value="P:mitochondrial translation"/>
    <property type="evidence" value="ECO:0007669"/>
    <property type="project" value="TreeGrafter"/>
</dbReference>
<dbReference type="Pfam" id="PF13393">
    <property type="entry name" value="tRNA-synt_His"/>
    <property type="match status" value="1"/>
</dbReference>
<organism evidence="6 7">
    <name type="scientific">Diplogelasinospora grovesii</name>
    <dbReference type="NCBI Taxonomy" id="303347"/>
    <lineage>
        <taxon>Eukaryota</taxon>
        <taxon>Fungi</taxon>
        <taxon>Dikarya</taxon>
        <taxon>Ascomycota</taxon>
        <taxon>Pezizomycotina</taxon>
        <taxon>Sordariomycetes</taxon>
        <taxon>Sordariomycetidae</taxon>
        <taxon>Sordariales</taxon>
        <taxon>Diplogelasinosporaceae</taxon>
        <taxon>Diplogelasinospora</taxon>
    </lineage>
</organism>
<evidence type="ECO:0000313" key="7">
    <source>
        <dbReference type="Proteomes" id="UP001303473"/>
    </source>
</evidence>
<feature type="region of interest" description="Disordered" evidence="4">
    <location>
        <begin position="40"/>
        <end position="64"/>
    </location>
</feature>
<dbReference type="Proteomes" id="UP001303473">
    <property type="component" value="Unassembled WGS sequence"/>
</dbReference>
<accession>A0AAN6N2E1</accession>
<evidence type="ECO:0000313" key="6">
    <source>
        <dbReference type="EMBL" id="KAK3937124.1"/>
    </source>
</evidence>
<evidence type="ECO:0000256" key="1">
    <source>
        <dbReference type="ARBA" id="ARBA00012815"/>
    </source>
</evidence>
<dbReference type="PIRSF" id="PIRSF001549">
    <property type="entry name" value="His-tRNA_synth"/>
    <property type="match status" value="1"/>
</dbReference>
<dbReference type="InterPro" id="IPR036621">
    <property type="entry name" value="Anticodon-bd_dom_sf"/>
</dbReference>
<sequence length="517" mass="57676">MSTKAAPQIPDDARDWVGSDLILRDQIISTVVEVLKRHGGVPMDTPALEPGSPPTEGDDGKDGRLALNLDNEGGFLQSDLTAPFARWLAMNPYINHMKRYQIGKTYRRERGKHGKHKRKLMVKEGYQCQFDIAGKYDAMIPEAEILRIVSEVCHALALDVTIRVNHARILNGILTVAGVPDGKIREVGLAVGKLDECWERWGNMVRKEIVRKHGMDEEVADRIRHYVLRKGGVKDMIELLEHDSELVGNDDVRAGLREMELLTTYLRVLGVDNVSFDFSLARHGLEHCYSGLTYDVALRLPCPAEPPANNRPRKKSKPIAGSVATGGRHDNLAQGCKRDAIPSASVSFDINHMFDLLSAARSTETTTGSNVLRNEVDVYIMAFGGDSGNGNRTGFSRGFLLERMAIARQLWDAGIRAEYWPKAELGSPFSQVKNAVKRAVKSGARLLVILGREEHNHNDSVRLQILGRTVEEKRRDKRNHRWLVPRQNVVEEVKKMLLQMDRPQAEGAGKPGKSGRG</sequence>
<dbReference type="InterPro" id="IPR004516">
    <property type="entry name" value="HisRS/HisZ"/>
</dbReference>
<proteinExistence type="predicted"/>
<comment type="caution">
    <text evidence="6">The sequence shown here is derived from an EMBL/GenBank/DDBJ whole genome shotgun (WGS) entry which is preliminary data.</text>
</comment>
<dbReference type="PANTHER" id="PTHR11476">
    <property type="entry name" value="HISTIDYL-TRNA SYNTHETASE"/>
    <property type="match status" value="1"/>
</dbReference>
<protein>
    <recommendedName>
        <fullName evidence="1">histidine--tRNA ligase</fullName>
        <ecNumber evidence="1">6.1.1.21</ecNumber>
    </recommendedName>
</protein>
<evidence type="ECO:0000259" key="5">
    <source>
        <dbReference type="Pfam" id="PF13393"/>
    </source>
</evidence>
<dbReference type="GO" id="GO:0005829">
    <property type="term" value="C:cytosol"/>
    <property type="evidence" value="ECO:0007669"/>
    <property type="project" value="TreeGrafter"/>
</dbReference>
<comment type="catalytic activity">
    <reaction evidence="2">
        <text>tRNA(His) + L-histidine + ATP = L-histidyl-tRNA(His) + AMP + diphosphate + H(+)</text>
        <dbReference type="Rhea" id="RHEA:17313"/>
        <dbReference type="Rhea" id="RHEA-COMP:9665"/>
        <dbReference type="Rhea" id="RHEA-COMP:9689"/>
        <dbReference type="ChEBI" id="CHEBI:15378"/>
        <dbReference type="ChEBI" id="CHEBI:30616"/>
        <dbReference type="ChEBI" id="CHEBI:33019"/>
        <dbReference type="ChEBI" id="CHEBI:57595"/>
        <dbReference type="ChEBI" id="CHEBI:78442"/>
        <dbReference type="ChEBI" id="CHEBI:78527"/>
        <dbReference type="ChEBI" id="CHEBI:456215"/>
        <dbReference type="EC" id="6.1.1.21"/>
    </reaction>
</comment>
<feature type="binding site" evidence="3">
    <location>
        <position position="107"/>
    </location>
    <ligand>
        <name>L-histidine</name>
        <dbReference type="ChEBI" id="CHEBI:57595"/>
    </ligand>
</feature>
<dbReference type="GO" id="GO:0004821">
    <property type="term" value="F:histidine-tRNA ligase activity"/>
    <property type="evidence" value="ECO:0007669"/>
    <property type="project" value="UniProtKB-EC"/>
</dbReference>
<dbReference type="EC" id="6.1.1.21" evidence="1"/>
<dbReference type="Gene3D" id="3.30.930.10">
    <property type="entry name" value="Bira Bifunctional Protein, Domain 2"/>
    <property type="match status" value="1"/>
</dbReference>
<dbReference type="SUPFAM" id="SSF55681">
    <property type="entry name" value="Class II aaRS and biotin synthetases"/>
    <property type="match status" value="1"/>
</dbReference>
<name>A0AAN6N2E1_9PEZI</name>
<dbReference type="GO" id="GO:0006427">
    <property type="term" value="P:histidyl-tRNA aminoacylation"/>
    <property type="evidence" value="ECO:0007669"/>
    <property type="project" value="TreeGrafter"/>
</dbReference>
<evidence type="ECO:0000256" key="2">
    <source>
        <dbReference type="ARBA" id="ARBA00047639"/>
    </source>
</evidence>
<dbReference type="PANTHER" id="PTHR11476:SF7">
    <property type="entry name" value="HISTIDINE--TRNA LIGASE"/>
    <property type="match status" value="1"/>
</dbReference>
<feature type="binding site" evidence="3">
    <location>
        <position position="282"/>
    </location>
    <ligand>
        <name>L-histidine</name>
        <dbReference type="ChEBI" id="CHEBI:57595"/>
    </ligand>
</feature>
<evidence type="ECO:0000256" key="3">
    <source>
        <dbReference type="PIRSR" id="PIRSR001549-1"/>
    </source>
</evidence>
<dbReference type="GO" id="GO:0003723">
    <property type="term" value="F:RNA binding"/>
    <property type="evidence" value="ECO:0007669"/>
    <property type="project" value="TreeGrafter"/>
</dbReference>
<gene>
    <name evidence="6" type="ORF">QBC46DRAFT_417196</name>
</gene>
<feature type="domain" description="Class II Histidinyl-tRNA synthetase (HisRS)-like catalytic core" evidence="5">
    <location>
        <begin position="24"/>
        <end position="350"/>
    </location>
</feature>